<reference evidence="1 2" key="1">
    <citation type="submission" date="2016-06" db="EMBL/GenBank/DDBJ databases">
        <title>Evolution of pathogenesis and genome organization in the Tremellales.</title>
        <authorList>
            <person name="Cuomo C."/>
            <person name="Litvintseva A."/>
            <person name="Heitman J."/>
            <person name="Chen Y."/>
            <person name="Sun S."/>
            <person name="Springer D."/>
            <person name="Dromer F."/>
            <person name="Young S."/>
            <person name="Zeng Q."/>
            <person name="Chapman S."/>
            <person name="Gujja S."/>
            <person name="Saif S."/>
            <person name="Birren B."/>
        </authorList>
    </citation>
    <scope>NUCLEOTIDE SEQUENCE [LARGE SCALE GENOMIC DNA]</scope>
    <source>
        <strain evidence="1 2">ATCC 28783</strain>
    </source>
</reference>
<dbReference type="STRING" id="5217.A0A4Q1BTC2"/>
<comment type="caution">
    <text evidence="1">The sequence shown here is derived from an EMBL/GenBank/DDBJ whole genome shotgun (WGS) entry which is preliminary data.</text>
</comment>
<dbReference type="InterPro" id="IPR024420">
    <property type="entry name" value="TRAPP_III_complex_Trs85"/>
</dbReference>
<dbReference type="OrthoDB" id="203724at2759"/>
<dbReference type="EMBL" id="SDIL01000010">
    <property type="protein sequence ID" value="RXK41319.1"/>
    <property type="molecule type" value="Genomic_DNA"/>
</dbReference>
<sequence length="1311" mass="145524">MPSPPLSILQSLSPRIAVLTSEDVVQSCEANGCRGLEELLRPWEGGTERVSVLSSTLTPTIHPTFPLRFVNYNSVYLNPSSSGPNPDMVVDMISSLVGRRKPDEEQHYPLTKSLLLSSRPVAVYETFQHPVGVLLAVSTSTPDPLGTLSRMYQQTMLPLNGAPWMDGVNVMRFYVAIHDVSRMGDDLAPPHELLANIKRAHGPHSTLLVINSLSSTQSNPPSPDISTHPTIPLPRPFTPEAANPSAMSQVYASALSSLTLSPIKLFASRLSAEDTQRLAALVRELVVQSLVPWMEARVREWNEVYQSNRRGIAGRLFGAGRKLFGNRPSTPSANNNQAGFNTVKGFYSANAIEAISRRLADFAFMLRDYRYASGIYDSLRRDYAQDRAWRYAAAATEMLGLSLLLSHPYFLPSSPPAELTSPFTTLQHTDISLWLEQAVVAYHSHTPAAEVQTDALRATILYYEAWKMIGEWRGVGLALVKSAGEADEVPNAVIIEEAASADVKGGKSDKGKRRRAFHLVMAATRYETAGLKAYSRRCLDRASHIYRTAPWTAAQDRIEYSLGRQAYTLGESDVAAEYFLRLLRKEDTGVPGSQGMLLEDLSLAYEQLKSHPEQLASSKDTLQLPTPVFDPKKTRIITSSSQSNLAGPSKRWDDLESQALDSWDRKGKRPMRLLPDETNVIGIGETCTVQMVATNPLNASLIISDLTITTSSIDDLEISTLSEITLEAYETRNLSIDIKANTPVSFSLKSVEFMFHRFFPCSQSLERKGRRLHSTKEQRLTPTYAKDTSLQVRVEAGRPSVQAEFVGLPDVMYAGEALRVELRIRNTGREVVRDFGIFVGERLSIRLAGSYDPSSEMTTLSNHIPNPKIVPLCEDDIPPGESRMISVVLTTFDVGMIDVLALLVFSSDSGESAQRLSAQMEVLPIISVTTSVLACRNIQDGHLLSIETNNISTSVIQIEDISAFSPYWRSAPKQMISAETLYPNQSSQSILQVTSAQTTLDLQQTSVISALSDLLRGISPEDLPPLQHPSFVPVSSPRDGISHHLIHSRRLWRQNQISVDFPTLSKDTILRLFPLWQPLDLDLIIHYTITPNILSNPTTSTTPSSSMTNSPHPIFRRGYSIIHCVPIAPSFSLVEEIRSEVETALTLGTKQLRTMYEETSRQRRLLLSSILSGPLSIEEDPLSFHLLYPSKNGKISHDFSLGSFYLPITFVLQNRSPVLSLRWVLRLPSSDEEREGVGHWIGGLLKRGEILPGGEERVEGRIWLDRPGWVGLKGWEIEVESGVQSEEGWRVRKSWVRSGEKGLVEVLNEKS</sequence>
<dbReference type="GO" id="GO:1990072">
    <property type="term" value="C:TRAPPIII protein complex"/>
    <property type="evidence" value="ECO:0007669"/>
    <property type="project" value="TreeGrafter"/>
</dbReference>
<evidence type="ECO:0000313" key="1">
    <source>
        <dbReference type="EMBL" id="RXK41319.1"/>
    </source>
</evidence>
<dbReference type="PANTHER" id="PTHR12975">
    <property type="entry name" value="TRANSPORT PROTEIN TRAPP"/>
    <property type="match status" value="1"/>
</dbReference>
<gene>
    <name evidence="1" type="ORF">M231_01469</name>
</gene>
<evidence type="ECO:0000313" key="2">
    <source>
        <dbReference type="Proteomes" id="UP000289152"/>
    </source>
</evidence>
<name>A0A4Q1BTC2_TREME</name>
<dbReference type="VEuPathDB" id="FungiDB:TREMEDRAFT_34792"/>
<organism evidence="1 2">
    <name type="scientific">Tremella mesenterica</name>
    <name type="common">Jelly fungus</name>
    <dbReference type="NCBI Taxonomy" id="5217"/>
    <lineage>
        <taxon>Eukaryota</taxon>
        <taxon>Fungi</taxon>
        <taxon>Dikarya</taxon>
        <taxon>Basidiomycota</taxon>
        <taxon>Agaricomycotina</taxon>
        <taxon>Tremellomycetes</taxon>
        <taxon>Tremellales</taxon>
        <taxon>Tremellaceae</taxon>
        <taxon>Tremella</taxon>
    </lineage>
</organism>
<protein>
    <submittedName>
        <fullName evidence="1">Uncharacterized protein</fullName>
    </submittedName>
</protein>
<keyword evidence="2" id="KW-1185">Reference proteome</keyword>
<accession>A0A4Q1BTC2</accession>
<dbReference type="InParanoid" id="A0A4Q1BTC2"/>
<dbReference type="Pfam" id="PF12739">
    <property type="entry name" value="TRAPPC-Trs85"/>
    <property type="match status" value="1"/>
</dbReference>
<proteinExistence type="predicted"/>
<dbReference type="Proteomes" id="UP000289152">
    <property type="component" value="Unassembled WGS sequence"/>
</dbReference>
<dbReference type="PANTHER" id="PTHR12975:SF6">
    <property type="entry name" value="TRAFFICKING PROTEIN PARTICLE COMPLEX SUBUNIT 8"/>
    <property type="match status" value="1"/>
</dbReference>